<dbReference type="InterPro" id="IPR013833">
    <property type="entry name" value="Cyt_c_oxidase_su3_a-hlx"/>
</dbReference>
<accession>A0A1G7JGA8</accession>
<dbReference type="Gene3D" id="1.20.120.80">
    <property type="entry name" value="Cytochrome c oxidase, subunit III, four-helix bundle"/>
    <property type="match status" value="1"/>
</dbReference>
<dbReference type="GO" id="GO:0022904">
    <property type="term" value="P:respiratory electron transport chain"/>
    <property type="evidence" value="ECO:0007669"/>
    <property type="project" value="InterPro"/>
</dbReference>
<comment type="subcellular location">
    <subcellularLocation>
        <location evidence="5">Cell membrane</location>
        <topology evidence="5">Multi-pass membrane protein</topology>
    </subcellularLocation>
    <subcellularLocation>
        <location evidence="1">Membrane</location>
        <topology evidence="1">Multi-pass membrane protein</topology>
    </subcellularLocation>
</comment>
<reference evidence="9" key="1">
    <citation type="submission" date="2016-10" db="EMBL/GenBank/DDBJ databases">
        <authorList>
            <person name="Varghese N."/>
            <person name="Submissions S."/>
        </authorList>
    </citation>
    <scope>NUCLEOTIDE SEQUENCE [LARGE SCALE GENOMIC DNA]</scope>
    <source>
        <strain evidence="9">DSM 21424</strain>
    </source>
</reference>
<feature type="transmembrane region" description="Helical" evidence="6">
    <location>
        <begin position="116"/>
        <end position="137"/>
    </location>
</feature>
<dbReference type="GO" id="GO:0004129">
    <property type="term" value="F:cytochrome-c oxidase activity"/>
    <property type="evidence" value="ECO:0007669"/>
    <property type="project" value="InterPro"/>
</dbReference>
<evidence type="ECO:0000256" key="6">
    <source>
        <dbReference type="SAM" id="Phobius"/>
    </source>
</evidence>
<dbReference type="InterPro" id="IPR035973">
    <property type="entry name" value="Cyt_c_oxidase_su3-like_sf"/>
</dbReference>
<keyword evidence="2 5" id="KW-0812">Transmembrane</keyword>
<dbReference type="GO" id="GO:0005886">
    <property type="term" value="C:plasma membrane"/>
    <property type="evidence" value="ECO:0007669"/>
    <property type="project" value="UniProtKB-SubCell"/>
</dbReference>
<dbReference type="InterPro" id="IPR000298">
    <property type="entry name" value="Cyt_c_oxidase-like_su3"/>
</dbReference>
<feature type="domain" description="Heme-copper oxidase subunit III family profile" evidence="7">
    <location>
        <begin position="1"/>
        <end position="209"/>
    </location>
</feature>
<sequence>MTVVLGFIAAMIAAGLWWLSRQGIFEKPWLETGESPRAPGPAAAPSGVGLGTFLVVVGGLFALMGSALVMRMGPGDWMALRLPGLAWGALAPLALASAALEIAARAERRGEARLRGAALGLGALATAAFLAAQLSVWRDLAATGPLAERLGASFFLLIGGLHALHLAGGLVALARAALRPAGARLCALYWHALGALWLVMLALLGGAAAGIAAFCRAVLT</sequence>
<evidence type="ECO:0000256" key="1">
    <source>
        <dbReference type="ARBA" id="ARBA00004141"/>
    </source>
</evidence>
<evidence type="ECO:0000313" key="9">
    <source>
        <dbReference type="Proteomes" id="UP000198922"/>
    </source>
</evidence>
<feature type="transmembrane region" description="Helical" evidence="6">
    <location>
        <begin position="46"/>
        <end position="70"/>
    </location>
</feature>
<keyword evidence="4 6" id="KW-0472">Membrane</keyword>
<dbReference type="AlphaFoldDB" id="A0A1G7JGA8"/>
<feature type="transmembrane region" description="Helical" evidence="6">
    <location>
        <begin position="149"/>
        <end position="174"/>
    </location>
</feature>
<keyword evidence="9" id="KW-1185">Reference proteome</keyword>
<evidence type="ECO:0000256" key="3">
    <source>
        <dbReference type="ARBA" id="ARBA00022989"/>
    </source>
</evidence>
<dbReference type="OrthoDB" id="9808200at2"/>
<evidence type="ECO:0000256" key="4">
    <source>
        <dbReference type="ARBA" id="ARBA00023136"/>
    </source>
</evidence>
<proteinExistence type="inferred from homology"/>
<dbReference type="STRING" id="521013.SAMN04488567_3713"/>
<comment type="similarity">
    <text evidence="5">Belongs to the cytochrome c oxidase subunit 3 family.</text>
</comment>
<gene>
    <name evidence="8" type="ORF">SAMN04488567_3713</name>
</gene>
<protein>
    <submittedName>
        <fullName evidence="8">Cytochrome c oxidase subunit 3</fullName>
    </submittedName>
</protein>
<evidence type="ECO:0000256" key="5">
    <source>
        <dbReference type="RuleBase" id="RU003376"/>
    </source>
</evidence>
<evidence type="ECO:0000313" key="8">
    <source>
        <dbReference type="EMBL" id="SDF23956.1"/>
    </source>
</evidence>
<dbReference type="Proteomes" id="UP000198922">
    <property type="component" value="Unassembled WGS sequence"/>
</dbReference>
<dbReference type="EMBL" id="FNAT01000009">
    <property type="protein sequence ID" value="SDF23956.1"/>
    <property type="molecule type" value="Genomic_DNA"/>
</dbReference>
<evidence type="ECO:0000259" key="7">
    <source>
        <dbReference type="PROSITE" id="PS50253"/>
    </source>
</evidence>
<dbReference type="PROSITE" id="PS50253">
    <property type="entry name" value="COX3"/>
    <property type="match status" value="1"/>
</dbReference>
<keyword evidence="3 6" id="KW-1133">Transmembrane helix</keyword>
<feature type="transmembrane region" description="Helical" evidence="6">
    <location>
        <begin position="194"/>
        <end position="219"/>
    </location>
</feature>
<evidence type="ECO:0000256" key="2">
    <source>
        <dbReference type="ARBA" id="ARBA00022692"/>
    </source>
</evidence>
<dbReference type="RefSeq" id="WP_090114459.1">
    <property type="nucleotide sequence ID" value="NZ_FNAT01000009.1"/>
</dbReference>
<organism evidence="8 9">
    <name type="scientific">Limimaricola pyoseonensis</name>
    <dbReference type="NCBI Taxonomy" id="521013"/>
    <lineage>
        <taxon>Bacteria</taxon>
        <taxon>Pseudomonadati</taxon>
        <taxon>Pseudomonadota</taxon>
        <taxon>Alphaproteobacteria</taxon>
        <taxon>Rhodobacterales</taxon>
        <taxon>Paracoccaceae</taxon>
        <taxon>Limimaricola</taxon>
    </lineage>
</organism>
<dbReference type="SUPFAM" id="SSF81452">
    <property type="entry name" value="Cytochrome c oxidase subunit III-like"/>
    <property type="match status" value="1"/>
</dbReference>
<name>A0A1G7JGA8_9RHOB</name>